<dbReference type="OrthoDB" id="2340043at2"/>
<dbReference type="SUPFAM" id="SSF56219">
    <property type="entry name" value="DNase I-like"/>
    <property type="match status" value="1"/>
</dbReference>
<dbReference type="GO" id="GO:0004527">
    <property type="term" value="F:exonuclease activity"/>
    <property type="evidence" value="ECO:0007669"/>
    <property type="project" value="UniProtKB-KW"/>
</dbReference>
<feature type="transmembrane region" description="Helical" evidence="1">
    <location>
        <begin position="20"/>
        <end position="40"/>
    </location>
</feature>
<reference evidence="3 4" key="1">
    <citation type="submission" date="2019-06" db="EMBL/GenBank/DDBJ databases">
        <title>Sequencing the genomes of 1000 actinobacteria strains.</title>
        <authorList>
            <person name="Klenk H.-P."/>
        </authorList>
    </citation>
    <scope>NUCLEOTIDE SEQUENCE [LARGE SCALE GENOMIC DNA]</scope>
    <source>
        <strain evidence="3 4">DSM 45679</strain>
    </source>
</reference>
<keyword evidence="1" id="KW-1133">Transmembrane helix</keyword>
<protein>
    <submittedName>
        <fullName evidence="3">Endonuclease/exonuclease/phosphatase (EEP) superfamily protein YafD</fullName>
    </submittedName>
</protein>
<dbReference type="AlphaFoldDB" id="A0A542DN43"/>
<keyword evidence="4" id="KW-1185">Reference proteome</keyword>
<keyword evidence="3" id="KW-0540">Nuclease</keyword>
<organism evidence="3 4">
    <name type="scientific">Amycolatopsis cihanbeyliensis</name>
    <dbReference type="NCBI Taxonomy" id="1128664"/>
    <lineage>
        <taxon>Bacteria</taxon>
        <taxon>Bacillati</taxon>
        <taxon>Actinomycetota</taxon>
        <taxon>Actinomycetes</taxon>
        <taxon>Pseudonocardiales</taxon>
        <taxon>Pseudonocardiaceae</taxon>
        <taxon>Amycolatopsis</taxon>
    </lineage>
</organism>
<comment type="caution">
    <text evidence="3">The sequence shown here is derived from an EMBL/GenBank/DDBJ whole genome shotgun (WGS) entry which is preliminary data.</text>
</comment>
<keyword evidence="3" id="KW-0269">Exonuclease</keyword>
<keyword evidence="1" id="KW-0472">Membrane</keyword>
<evidence type="ECO:0000256" key="1">
    <source>
        <dbReference type="SAM" id="Phobius"/>
    </source>
</evidence>
<proteinExistence type="predicted"/>
<dbReference type="InterPro" id="IPR036691">
    <property type="entry name" value="Endo/exonu/phosph_ase_sf"/>
</dbReference>
<accession>A0A542DN43</accession>
<keyword evidence="1" id="KW-0812">Transmembrane</keyword>
<feature type="transmembrane region" description="Helical" evidence="1">
    <location>
        <begin position="47"/>
        <end position="65"/>
    </location>
</feature>
<dbReference type="GO" id="GO:0004519">
    <property type="term" value="F:endonuclease activity"/>
    <property type="evidence" value="ECO:0007669"/>
    <property type="project" value="UniProtKB-KW"/>
</dbReference>
<evidence type="ECO:0000313" key="4">
    <source>
        <dbReference type="Proteomes" id="UP000320876"/>
    </source>
</evidence>
<dbReference type="InterPro" id="IPR005135">
    <property type="entry name" value="Endo/exonuclease/phosphatase"/>
</dbReference>
<evidence type="ECO:0000259" key="2">
    <source>
        <dbReference type="Pfam" id="PF03372"/>
    </source>
</evidence>
<dbReference type="Gene3D" id="3.60.10.10">
    <property type="entry name" value="Endonuclease/exonuclease/phosphatase"/>
    <property type="match status" value="1"/>
</dbReference>
<feature type="domain" description="Endonuclease/exonuclease/phosphatase" evidence="2">
    <location>
        <begin position="82"/>
        <end position="283"/>
    </location>
</feature>
<evidence type="ECO:0000313" key="3">
    <source>
        <dbReference type="EMBL" id="TQJ04531.1"/>
    </source>
</evidence>
<keyword evidence="3" id="KW-0255">Endonuclease</keyword>
<dbReference type="Pfam" id="PF03372">
    <property type="entry name" value="Exo_endo_phos"/>
    <property type="match status" value="1"/>
</dbReference>
<keyword evidence="3" id="KW-0378">Hydrolase</keyword>
<gene>
    <name evidence="3" type="ORF">FB471_4329</name>
</gene>
<sequence>MLAGFRVLGVDGGKHTASALALLPYAALAGFVLGGLALLLRRWWTGAVVLALAAGLLVSLLPRLTPAAQPVAAGPTLRVLAVNLYYGHADAERLVELVRAHEVDVLNLLELTPEAVPRLAEAGLFTPLPYRVLRPGRSGAGSGLVSRHPLRRLGLARPALLAQPSARVSLPGGRGVEVVAVHPVPPTYSYPDWRDALAGLPATDPRGTARILAGDFNATLDHAAFRRVLGEGYRDAGEETGSGLTPTWPEGLFPPPVTIDHVLVDQRLAVRDYRVFDVPGTDHDAVYARLQLPA</sequence>
<dbReference type="Proteomes" id="UP000320876">
    <property type="component" value="Unassembled WGS sequence"/>
</dbReference>
<name>A0A542DN43_AMYCI</name>
<dbReference type="EMBL" id="VFML01000001">
    <property type="protein sequence ID" value="TQJ04531.1"/>
    <property type="molecule type" value="Genomic_DNA"/>
</dbReference>